<protein>
    <submittedName>
        <fullName evidence="1">Uncharacterized protein</fullName>
    </submittedName>
</protein>
<keyword evidence="2" id="KW-1185">Reference proteome</keyword>
<sequence>MVSPSLTMISVARGSPPAVAMRGASGCDSLNGFATVPVAVRSTRGAAGAEAVRAGLAAGADAVAGCDWSTGGNCWVVTGSRLERLTDWVWLPSSGAAETAASPG</sequence>
<evidence type="ECO:0000313" key="1">
    <source>
        <dbReference type="EMBL" id="CAH2400556.1"/>
    </source>
</evidence>
<accession>A0ABM9DV09</accession>
<organism evidence="1 2">
    <name type="scientific">Mesorhizobium ventifaucium</name>
    <dbReference type="NCBI Taxonomy" id="666020"/>
    <lineage>
        <taxon>Bacteria</taxon>
        <taxon>Pseudomonadati</taxon>
        <taxon>Pseudomonadota</taxon>
        <taxon>Alphaproteobacteria</taxon>
        <taxon>Hyphomicrobiales</taxon>
        <taxon>Phyllobacteriaceae</taxon>
        <taxon>Mesorhizobium</taxon>
    </lineage>
</organism>
<dbReference type="Proteomes" id="UP001152604">
    <property type="component" value="Unassembled WGS sequence"/>
</dbReference>
<comment type="caution">
    <text evidence="1">The sequence shown here is derived from an EMBL/GenBank/DDBJ whole genome shotgun (WGS) entry which is preliminary data.</text>
</comment>
<evidence type="ECO:0000313" key="2">
    <source>
        <dbReference type="Proteomes" id="UP001152604"/>
    </source>
</evidence>
<reference evidence="1" key="1">
    <citation type="submission" date="2022-03" db="EMBL/GenBank/DDBJ databases">
        <authorList>
            <person name="Brunel B."/>
        </authorList>
    </citation>
    <scope>NUCLEOTIDE SEQUENCE</scope>
    <source>
        <strain evidence="1">STM4922sample</strain>
    </source>
</reference>
<name>A0ABM9DV09_9HYPH</name>
<dbReference type="EMBL" id="CAKXZS010000018">
    <property type="protein sequence ID" value="CAH2400556.1"/>
    <property type="molecule type" value="Genomic_DNA"/>
</dbReference>
<proteinExistence type="predicted"/>
<gene>
    <name evidence="1" type="ORF">MES4922_250055</name>
</gene>